<comment type="caution">
    <text evidence="1">The sequence shown here is derived from an EMBL/GenBank/DDBJ whole genome shotgun (WGS) entry which is preliminary data.</text>
</comment>
<protein>
    <submittedName>
        <fullName evidence="1">Uncharacterized protein</fullName>
    </submittedName>
</protein>
<dbReference type="Proteomes" id="UP000034588">
    <property type="component" value="Unassembled WGS sequence"/>
</dbReference>
<proteinExistence type="predicted"/>
<evidence type="ECO:0000313" key="2">
    <source>
        <dbReference type="Proteomes" id="UP000034588"/>
    </source>
</evidence>
<dbReference type="EMBL" id="LCQD01000009">
    <property type="protein sequence ID" value="KKW12785.1"/>
    <property type="molecule type" value="Genomic_DNA"/>
</dbReference>
<reference evidence="1 2" key="1">
    <citation type="journal article" date="2015" name="Nature">
        <title>rRNA introns, odd ribosomes, and small enigmatic genomes across a large radiation of phyla.</title>
        <authorList>
            <person name="Brown C.T."/>
            <person name="Hug L.A."/>
            <person name="Thomas B.C."/>
            <person name="Sharon I."/>
            <person name="Castelle C.J."/>
            <person name="Singh A."/>
            <person name="Wilkins M.J."/>
            <person name="Williams K.H."/>
            <person name="Banfield J.F."/>
        </authorList>
    </citation>
    <scope>NUCLEOTIDE SEQUENCE [LARGE SCALE GENOMIC DNA]</scope>
</reference>
<evidence type="ECO:0000313" key="1">
    <source>
        <dbReference type="EMBL" id="KKW12785.1"/>
    </source>
</evidence>
<gene>
    <name evidence="1" type="ORF">UY48_C0009G0018</name>
</gene>
<organism evidence="1 2">
    <name type="scientific">Candidatus Gottesmanbacteria bacterium GW2011_GWB1_49_7</name>
    <dbReference type="NCBI Taxonomy" id="1618448"/>
    <lineage>
        <taxon>Bacteria</taxon>
        <taxon>Candidatus Gottesmaniibacteriota</taxon>
    </lineage>
</organism>
<name>A0A0G1W2I5_9BACT</name>
<accession>A0A0G1W2I5</accession>
<dbReference type="AlphaFoldDB" id="A0A0G1W2I5"/>
<sequence>MNKFRYALKRAGDSDPGNEFVAGCNNYYRRHGFLTEKQVAALDRVTPSRTSCHDYNAVTGGRNLYNDNYADEQNEVYGEAIFDVPNM</sequence>